<protein>
    <submittedName>
        <fullName evidence="1">Uncharacterized protein</fullName>
    </submittedName>
</protein>
<evidence type="ECO:0000313" key="1">
    <source>
        <dbReference type="EMBL" id="MBS9335808.1"/>
    </source>
</evidence>
<reference evidence="1 2" key="1">
    <citation type="submission" date="2020-02" db="EMBL/GenBank/DDBJ databases">
        <title>Fructobacillus sp. isolated from paper mulberry of Taiwan.</title>
        <authorList>
            <person name="Lin S.-T."/>
        </authorList>
    </citation>
    <scope>NUCLEOTIDE SEQUENCE [LARGE SCALE GENOMIC DNA]</scope>
    <source>
        <strain evidence="1 2">M1-21</strain>
    </source>
</reference>
<gene>
    <name evidence="1" type="ORF">G6R28_00970</name>
</gene>
<comment type="caution">
    <text evidence="1">The sequence shown here is derived from an EMBL/GenBank/DDBJ whole genome shotgun (WGS) entry which is preliminary data.</text>
</comment>
<dbReference type="RefSeq" id="WP_213792379.1">
    <property type="nucleotide sequence ID" value="NZ_JAAMFJ010000001.1"/>
</dbReference>
<organism evidence="1 2">
    <name type="scientific">Fructobacillus papyrifericola</name>
    <dbReference type="NCBI Taxonomy" id="2713172"/>
    <lineage>
        <taxon>Bacteria</taxon>
        <taxon>Bacillati</taxon>
        <taxon>Bacillota</taxon>
        <taxon>Bacilli</taxon>
        <taxon>Lactobacillales</taxon>
        <taxon>Lactobacillaceae</taxon>
        <taxon>Fructobacillus</taxon>
    </lineage>
</organism>
<dbReference type="EMBL" id="JAAMFJ010000001">
    <property type="protein sequence ID" value="MBS9335808.1"/>
    <property type="molecule type" value="Genomic_DNA"/>
</dbReference>
<keyword evidence="2" id="KW-1185">Reference proteome</keyword>
<name>A0ABS5QRJ4_9LACO</name>
<accession>A0ABS5QRJ4</accession>
<evidence type="ECO:0000313" key="2">
    <source>
        <dbReference type="Proteomes" id="UP000735205"/>
    </source>
</evidence>
<sequence>MKKSIHKQLKINDVTFWMEMDGERVEFEVYDFSGIENFRFNAENHPVKDEFVIHPVISNEVEFHKLEFKTDRLGDDYEYIDQADNDFCDGGIFNVNGMLYGLAIYDLFHFDHYFSNSNRVAPEVNAKRFKAVYSDIKLKKNNWLFFQVSCELKSDYDEQVRRRGKDTAIAASFDAMRDLHDHFKWANPNVYPNDAFSKAYKRGKDVHIGPIKFWIEKDGKKIDTQLIDVTKEGKWYLKNHNFFKYPLDIEHTWFMKPVLPKKYSFDDLVLHSHYDQKKIIPKEVFSDEFYECKTFDAGQFTLGLAIQGVDETMETWSDHGKRCTVHYGIYGENMQAGYDSMNQDNYDDLMFQFIVKEKSYDPFYDDLCYDIDRNEDDAIDVAADMMYSYTHPKFWDYPKS</sequence>
<dbReference type="Proteomes" id="UP000735205">
    <property type="component" value="Unassembled WGS sequence"/>
</dbReference>
<proteinExistence type="predicted"/>